<protein>
    <submittedName>
        <fullName evidence="1">Uncharacterized protein</fullName>
    </submittedName>
</protein>
<dbReference type="SUPFAM" id="SSF52540">
    <property type="entry name" value="P-loop containing nucleoside triphosphate hydrolases"/>
    <property type="match status" value="1"/>
</dbReference>
<sequence length="1306" mass="141560">MKGYTTSCSSRSLFQKCTSRGNVFTRYRPLTAAWNERATNFFGHRKGRFGLATRAGSHAGRGFRYQDAVAASLAVESFVGQFGYGSVVPEGGDDLELRTASARTLAQVKSRRDHMGPFSARSVAGFVMKMWDGKGLQPDDQFLLVLESNVGERRTAIRQLQDLSAYPTVVAQLKGRKGLAGLIARTKVLVLPDPRGSAVAQISARQACTFFEAEMYFADLLGVVGHLSDDNGTRAANAYLGLAVSDVQQRFDALQPLLTSAVVEAALTEGLCSAVDFLTPDEDPLFYLGVDAQASHVAAGLVVERPELRAAVLEGLESRRNALIHGASGSGKSAVLWEAAYASRHAVRWFQVQRLPPAAIASLVQLARSRRATADAPVGFIIDDVGRGFSEGWTALTAEVNRTPGLLLLASVREEDRYPLVDSRRAAQVKVQGDDTLAERVWRELRDRGQTTWQGWREPWALAAGHLLEYTHVVTQGHRLSETLHAQIAARINDVTRHDELDVLRMVACVNAAGCGADVSELPRVLSKPATTVSLALTRLKDEHLVQDAHDGRIVGLHELRSAELLRLSHEFPPPLLSTTAATAVWLVPASEISRFLERTLSRHEGCDDEVIEGLALRLEAAPTPALLGAILTGLDRTNAHRVIGRWLQTAEAQAMAKSLQGMPAGLAIGDIEPPDIGPTVPASRRFTEIRTEVIASGLTARFLARLAPSDLRRALQAASSMGDLTRLMASLLGQVIPTSHLGELATLSPPLVDADFQAVVSLLQVTARVDRALAISWVNAVGQDALFQRFSDHVAWAEAPSLSPCEEGQEVRSDIWFVATSVQTDLNHDVYQTCETLLALTPAADIVSSNALGADGAIVPSTVEDYPLARKRIPRANVPAPEQVARNRAWLAILNTYLATESYTAYLAQCLDLLNLLVPNLRALLDGQFRGKTDATALNVLGRVYDAAISLVAPQEQPAAEVQRWSRLPSILSSCSTDLVRRFLALPQGAPAYMGWLADIQKSIATAASEESWDVLSIEAPKELDELRRLVEMLQTMAGESEKRGRQPFLTHRCRTAPKGSALGKAALAARRYREAEFNNLEGRLRAELTAISPGIGVHLLAEATIPEVWPPADVLVILPVNTDGTGVDLASGWPAWRALVEDGRKICVLPVMNGLGLTNLATSGFDRLLPVLPNELAQPWCAAAGLEAAPLDSLNVFTRLTNPLAELQGIDAYWSSKGTKTPEEERIYRAVSETLDKAREAWSNLALTDDIKGDGLQLVDAALQGEFPIANAAARLLHGEWTQTIEIIDSFVLGLTLFDCQRSA</sequence>
<proteinExistence type="predicted"/>
<gene>
    <name evidence="1" type="ORF">C4K07_3628</name>
</gene>
<evidence type="ECO:0000313" key="1">
    <source>
        <dbReference type="EMBL" id="AZE30411.1"/>
    </source>
</evidence>
<dbReference type="EMBL" id="CP027750">
    <property type="protein sequence ID" value="AZE30411.1"/>
    <property type="molecule type" value="Genomic_DNA"/>
</dbReference>
<dbReference type="Proteomes" id="UP000280455">
    <property type="component" value="Chromosome"/>
</dbReference>
<evidence type="ECO:0000313" key="2">
    <source>
        <dbReference type="Proteomes" id="UP000280455"/>
    </source>
</evidence>
<reference evidence="1 2" key="1">
    <citation type="submission" date="2018-03" db="EMBL/GenBank/DDBJ databases">
        <title>Diversity of phytobeneficial traits revealed by whole-genome analysis of worldwide-isolated phenazine-producing Pseudomonas spp.</title>
        <authorList>
            <person name="Biessy A."/>
            <person name="Novinscak A."/>
            <person name="Blom J."/>
            <person name="Leger G."/>
            <person name="Thomashow L.S."/>
            <person name="Cazorla F.M."/>
            <person name="Josic D."/>
            <person name="Filion M."/>
        </authorList>
    </citation>
    <scope>NUCLEOTIDE SEQUENCE [LARGE SCALE GENOMIC DNA]</scope>
    <source>
        <strain evidence="1 2">ChPhzS24</strain>
    </source>
</reference>
<accession>A0AAD1E722</accession>
<dbReference type="RefSeq" id="WP_164487421.1">
    <property type="nucleotide sequence ID" value="NZ_CP027750.1"/>
</dbReference>
<name>A0AAD1E722_9PSED</name>
<dbReference type="InterPro" id="IPR027417">
    <property type="entry name" value="P-loop_NTPase"/>
</dbReference>
<organism evidence="1 2">
    <name type="scientific">Pseudomonas chlororaphis subsp. aureofaciens</name>
    <dbReference type="NCBI Taxonomy" id="587851"/>
    <lineage>
        <taxon>Bacteria</taxon>
        <taxon>Pseudomonadati</taxon>
        <taxon>Pseudomonadota</taxon>
        <taxon>Gammaproteobacteria</taxon>
        <taxon>Pseudomonadales</taxon>
        <taxon>Pseudomonadaceae</taxon>
        <taxon>Pseudomonas</taxon>
    </lineage>
</organism>